<evidence type="ECO:0000313" key="1">
    <source>
        <dbReference type="EMBL" id="KAA9354609.1"/>
    </source>
</evidence>
<proteinExistence type="predicted"/>
<protein>
    <recommendedName>
        <fullName evidence="3">Lipocalin-like protein</fullName>
    </recommendedName>
</protein>
<comment type="caution">
    <text evidence="1">The sequence shown here is derived from an EMBL/GenBank/DDBJ whole genome shotgun (WGS) entry which is preliminary data.</text>
</comment>
<evidence type="ECO:0000313" key="2">
    <source>
        <dbReference type="Proteomes" id="UP000326344"/>
    </source>
</evidence>
<dbReference type="AlphaFoldDB" id="A0A5N1JFW0"/>
<sequence>MKTALSVLFTAMIFLACDQSDTYVSPSDKLYKRWKAVEIGKNGKDWRTLTPPEVIEFVADGTVKYENQANLCCSPTELIRQKSILKVVKTGSNGPYCAGMSCVAISELHILLLSDTDLVIDYSHEGASMYSLRYEATP</sequence>
<name>A0A5N1JFW0_9BACT</name>
<dbReference type="Proteomes" id="UP000326344">
    <property type="component" value="Unassembled WGS sequence"/>
</dbReference>
<evidence type="ECO:0008006" key="3">
    <source>
        <dbReference type="Google" id="ProtNLM"/>
    </source>
</evidence>
<gene>
    <name evidence="1" type="ORF">F0P93_08355</name>
</gene>
<dbReference type="RefSeq" id="WP_150875935.1">
    <property type="nucleotide sequence ID" value="NZ_VTWS01000002.1"/>
</dbReference>
<accession>A0A5N1JFW0</accession>
<dbReference type="PROSITE" id="PS51257">
    <property type="entry name" value="PROKAR_LIPOPROTEIN"/>
    <property type="match status" value="1"/>
</dbReference>
<dbReference type="EMBL" id="VTWS01000002">
    <property type="protein sequence ID" value="KAA9354609.1"/>
    <property type="molecule type" value="Genomic_DNA"/>
</dbReference>
<keyword evidence="2" id="KW-1185">Reference proteome</keyword>
<organism evidence="1 2">
    <name type="scientific">Larkinella humicola</name>
    <dbReference type="NCBI Taxonomy" id="2607654"/>
    <lineage>
        <taxon>Bacteria</taxon>
        <taxon>Pseudomonadati</taxon>
        <taxon>Bacteroidota</taxon>
        <taxon>Cytophagia</taxon>
        <taxon>Cytophagales</taxon>
        <taxon>Spirosomataceae</taxon>
        <taxon>Larkinella</taxon>
    </lineage>
</organism>
<reference evidence="1 2" key="1">
    <citation type="submission" date="2019-09" db="EMBL/GenBank/DDBJ databases">
        <title>Genome Sequence of Larkinella sp MA1.</title>
        <authorList>
            <person name="Srinivasan S."/>
        </authorList>
    </citation>
    <scope>NUCLEOTIDE SEQUENCE [LARGE SCALE GENOMIC DNA]</scope>
    <source>
        <strain evidence="1 2">MA1</strain>
    </source>
</reference>